<evidence type="ECO:0000259" key="8">
    <source>
        <dbReference type="PROSITE" id="PS50157"/>
    </source>
</evidence>
<comment type="caution">
    <text evidence="9">The sequence shown here is derived from an EMBL/GenBank/DDBJ whole genome shotgun (WGS) entry which is preliminary data.</text>
</comment>
<dbReference type="InterPro" id="IPR013087">
    <property type="entry name" value="Znf_C2H2_type"/>
</dbReference>
<dbReference type="PANTHER" id="PTHR23264">
    <property type="entry name" value="NUCLEOTIDE-BINDING PROTEIN NBP35 YEAST -RELATED"/>
    <property type="match status" value="1"/>
</dbReference>
<evidence type="ECO:0000256" key="4">
    <source>
        <dbReference type="ARBA" id="ARBA00022840"/>
    </source>
</evidence>
<dbReference type="GO" id="GO:0140663">
    <property type="term" value="F:ATP-dependent FeS chaperone activity"/>
    <property type="evidence" value="ECO:0007669"/>
    <property type="project" value="InterPro"/>
</dbReference>
<dbReference type="Proteomes" id="UP000324629">
    <property type="component" value="Unassembled WGS sequence"/>
</dbReference>
<dbReference type="PANTHER" id="PTHR23264:SF19">
    <property type="entry name" value="CYTOSOLIC FE-S CLUSTER ASSEMBLY FACTOR NUBP2"/>
    <property type="match status" value="1"/>
</dbReference>
<dbReference type="InterPro" id="IPR033756">
    <property type="entry name" value="YlxH/NBP35"/>
</dbReference>
<evidence type="ECO:0000256" key="1">
    <source>
        <dbReference type="ARBA" id="ARBA00022485"/>
    </source>
</evidence>
<feature type="non-terminal residue" evidence="9">
    <location>
        <position position="145"/>
    </location>
</feature>
<keyword evidence="3" id="KW-0547">Nucleotide-binding</keyword>
<keyword evidence="6" id="KW-0411">Iron-sulfur</keyword>
<dbReference type="EMBL" id="QNGE01005695">
    <property type="protein sequence ID" value="KAA3671860.1"/>
    <property type="molecule type" value="Genomic_DNA"/>
</dbReference>
<dbReference type="InterPro" id="IPR027417">
    <property type="entry name" value="P-loop_NTPase"/>
</dbReference>
<keyword evidence="7" id="KW-0863">Zinc-finger</keyword>
<keyword evidence="4" id="KW-0067">ATP-binding</keyword>
<organism evidence="9 10">
    <name type="scientific">Paragonimus westermani</name>
    <dbReference type="NCBI Taxonomy" id="34504"/>
    <lineage>
        <taxon>Eukaryota</taxon>
        <taxon>Metazoa</taxon>
        <taxon>Spiralia</taxon>
        <taxon>Lophotrochozoa</taxon>
        <taxon>Platyhelminthes</taxon>
        <taxon>Trematoda</taxon>
        <taxon>Digenea</taxon>
        <taxon>Plagiorchiida</taxon>
        <taxon>Troglotremata</taxon>
        <taxon>Troglotrematidae</taxon>
        <taxon>Paragonimus</taxon>
    </lineage>
</organism>
<dbReference type="GO" id="GO:0005524">
    <property type="term" value="F:ATP binding"/>
    <property type="evidence" value="ECO:0007669"/>
    <property type="project" value="UniProtKB-KW"/>
</dbReference>
<keyword evidence="5" id="KW-0408">Iron</keyword>
<protein>
    <recommendedName>
        <fullName evidence="8">C2H2-type domain-containing protein</fullName>
    </recommendedName>
</protein>
<dbReference type="GO" id="GO:0016226">
    <property type="term" value="P:iron-sulfur cluster assembly"/>
    <property type="evidence" value="ECO:0007669"/>
    <property type="project" value="InterPro"/>
</dbReference>
<evidence type="ECO:0000256" key="5">
    <source>
        <dbReference type="ARBA" id="ARBA00023004"/>
    </source>
</evidence>
<keyword evidence="2" id="KW-0479">Metal-binding</keyword>
<dbReference type="GO" id="GO:0008270">
    <property type="term" value="F:zinc ion binding"/>
    <property type="evidence" value="ECO:0007669"/>
    <property type="project" value="UniProtKB-KW"/>
</dbReference>
<dbReference type="AlphaFoldDB" id="A0A5J4N916"/>
<dbReference type="SUPFAM" id="SSF52540">
    <property type="entry name" value="P-loop containing nucleoside triphosphate hydrolases"/>
    <property type="match status" value="1"/>
</dbReference>
<keyword evidence="10" id="KW-1185">Reference proteome</keyword>
<accession>A0A5J4N916</accession>
<evidence type="ECO:0000313" key="10">
    <source>
        <dbReference type="Proteomes" id="UP000324629"/>
    </source>
</evidence>
<evidence type="ECO:0000256" key="6">
    <source>
        <dbReference type="ARBA" id="ARBA00023014"/>
    </source>
</evidence>
<feature type="domain" description="C2H2-type" evidence="8">
    <location>
        <begin position="109"/>
        <end position="136"/>
    </location>
</feature>
<gene>
    <name evidence="9" type="ORF">DEA37_0012666</name>
</gene>
<name>A0A5J4N916_9TREM</name>
<keyword evidence="7" id="KW-0862">Zinc</keyword>
<evidence type="ECO:0000313" key="9">
    <source>
        <dbReference type="EMBL" id="KAA3671860.1"/>
    </source>
</evidence>
<proteinExistence type="predicted"/>
<evidence type="ECO:0000256" key="2">
    <source>
        <dbReference type="ARBA" id="ARBA00022723"/>
    </source>
</evidence>
<evidence type="ECO:0000256" key="7">
    <source>
        <dbReference type="PROSITE-ProRule" id="PRU00042"/>
    </source>
</evidence>
<reference evidence="9 10" key="1">
    <citation type="journal article" date="2019" name="Gigascience">
        <title>Whole-genome sequence of the oriental lung fluke Paragonimus westermani.</title>
        <authorList>
            <person name="Oey H."/>
            <person name="Zakrzewski M."/>
            <person name="Narain K."/>
            <person name="Devi K.R."/>
            <person name="Agatsuma T."/>
            <person name="Nawaratna S."/>
            <person name="Gobert G.N."/>
            <person name="Jones M.K."/>
            <person name="Ragan M.A."/>
            <person name="McManus D.P."/>
            <person name="Krause L."/>
        </authorList>
    </citation>
    <scope>NUCLEOTIDE SEQUENCE [LARGE SCALE GENOMIC DNA]</scope>
    <source>
        <strain evidence="9 10">IND2009</strain>
    </source>
</reference>
<dbReference type="PROSITE" id="PS50157">
    <property type="entry name" value="ZINC_FINGER_C2H2_2"/>
    <property type="match status" value="1"/>
</dbReference>
<keyword evidence="1" id="KW-0004">4Fe-4S</keyword>
<dbReference type="GO" id="GO:0005829">
    <property type="term" value="C:cytosol"/>
    <property type="evidence" value="ECO:0007669"/>
    <property type="project" value="TreeGrafter"/>
</dbReference>
<dbReference type="InterPro" id="IPR019591">
    <property type="entry name" value="Mrp/NBP35_ATP-bd"/>
</dbReference>
<dbReference type="Pfam" id="PF10609">
    <property type="entry name" value="ParA"/>
    <property type="match status" value="1"/>
</dbReference>
<evidence type="ECO:0000256" key="3">
    <source>
        <dbReference type="ARBA" id="ARBA00022741"/>
    </source>
</evidence>
<sequence length="145" mass="16162">MSIGFLLPSPDHAVIWRGPRKNTLIRQLLTDVCWTDDNDTMDFLLIDTPPGTSDEHLSVVQYLQAAGCLDGAIIVTTPQEVALSDVRKRKRAVRKGTIGAIRRGDVTIWRCDVCGRECGGRLELVDHQRAHSTSSAKRRQVRDAQ</sequence>
<dbReference type="GO" id="GO:0051539">
    <property type="term" value="F:4 iron, 4 sulfur cluster binding"/>
    <property type="evidence" value="ECO:0007669"/>
    <property type="project" value="UniProtKB-KW"/>
</dbReference>
<dbReference type="PROSITE" id="PS00028">
    <property type="entry name" value="ZINC_FINGER_C2H2_1"/>
    <property type="match status" value="1"/>
</dbReference>
<dbReference type="Gene3D" id="3.40.50.300">
    <property type="entry name" value="P-loop containing nucleotide triphosphate hydrolases"/>
    <property type="match status" value="1"/>
</dbReference>